<dbReference type="InterPro" id="IPR021842">
    <property type="entry name" value="DUF3435"/>
</dbReference>
<dbReference type="OrthoDB" id="4185537at2759"/>
<gene>
    <name evidence="1" type="ORF">BDBG_16244</name>
</gene>
<dbReference type="AlphaFoldDB" id="A0A179U9I0"/>
<dbReference type="GeneID" id="42528431"/>
<accession>A0A179U9I0</accession>
<evidence type="ECO:0000313" key="1">
    <source>
        <dbReference type="EMBL" id="OAT04393.1"/>
    </source>
</evidence>
<protein>
    <submittedName>
        <fullName evidence="1">Uncharacterized protein</fullName>
    </submittedName>
</protein>
<dbReference type="Pfam" id="PF11917">
    <property type="entry name" value="DUF3435"/>
    <property type="match status" value="1"/>
</dbReference>
<dbReference type="PANTHER" id="PTHR37535">
    <property type="entry name" value="FLUG DOMAIN PROTEIN"/>
    <property type="match status" value="1"/>
</dbReference>
<dbReference type="EMBL" id="GG657449">
    <property type="protein sequence ID" value="OAT04393.1"/>
    <property type="molecule type" value="Genomic_DNA"/>
</dbReference>
<dbReference type="STRING" id="559298.A0A179U9I0"/>
<dbReference type="PANTHER" id="PTHR37535:SF3">
    <property type="entry name" value="FLUG DOMAIN-CONTAINING PROTEIN"/>
    <property type="match status" value="1"/>
</dbReference>
<keyword evidence="2" id="KW-1185">Reference proteome</keyword>
<dbReference type="VEuPathDB" id="FungiDB:BDBG_16244"/>
<dbReference type="Proteomes" id="UP000002038">
    <property type="component" value="Unassembled WGS sequence"/>
</dbReference>
<dbReference type="RefSeq" id="XP_031576155.1">
    <property type="nucleotide sequence ID" value="XM_031724235.1"/>
</dbReference>
<sequence length="428" mass="49714">MPRVSVEELLKHVKKCQQLADSCGFTIAYQKEKESSENVVYHRKKAPATDYKYARVVENWILWRVFHNYVATRIEIPAQDTACNHMSAFISEWKKKTKHRDKFPVTKKDIEYHLDQLFGDDDHDYEHEHIRVYLGFLLSLFSASRARAGSIVESSAYHGSNECLYYQHLTFNLRWIAGGRVKFWATLDPEFLKGNRYNDEARSVGKNFIFWLGAISIADRAFKGICTVQELLSKRPPKGRESWTLEWEDSMKNVPVLCMVTAAGPNSYRGMTFSCMRHHFLNLSKRACFRDRLRVHGIGGGVANAFDVNTSEASRSQALYHEDPNTYLKYQSKVLALDIQACFWGLAPDHEVLEMEQSMAHYRDTNVPQHLDAEVIVELERDAEMIDINFKITELTKKIGKHPRDHEDLVREQAKLYNKALKMRRQKL</sequence>
<name>A0A179U9I0_BLAGS</name>
<proteinExistence type="predicted"/>
<evidence type="ECO:0000313" key="2">
    <source>
        <dbReference type="Proteomes" id="UP000002038"/>
    </source>
</evidence>
<organism evidence="1 2">
    <name type="scientific">Blastomyces gilchristii (strain SLH14081)</name>
    <name type="common">Blastomyces dermatitidis</name>
    <dbReference type="NCBI Taxonomy" id="559298"/>
    <lineage>
        <taxon>Eukaryota</taxon>
        <taxon>Fungi</taxon>
        <taxon>Dikarya</taxon>
        <taxon>Ascomycota</taxon>
        <taxon>Pezizomycotina</taxon>
        <taxon>Eurotiomycetes</taxon>
        <taxon>Eurotiomycetidae</taxon>
        <taxon>Onygenales</taxon>
        <taxon>Ajellomycetaceae</taxon>
        <taxon>Blastomyces</taxon>
    </lineage>
</organism>
<dbReference type="KEGG" id="bgh:BDBG_16244"/>
<reference evidence="2" key="1">
    <citation type="journal article" date="2015" name="PLoS Genet.">
        <title>The dynamic genome and transcriptome of the human fungal pathogen Blastomyces and close relative Emmonsia.</title>
        <authorList>
            <person name="Munoz J.F."/>
            <person name="Gauthier G.M."/>
            <person name="Desjardins C.A."/>
            <person name="Gallo J.E."/>
            <person name="Holder J."/>
            <person name="Sullivan T.D."/>
            <person name="Marty A.J."/>
            <person name="Carmen J.C."/>
            <person name="Chen Z."/>
            <person name="Ding L."/>
            <person name="Gujja S."/>
            <person name="Magrini V."/>
            <person name="Misas E."/>
            <person name="Mitreva M."/>
            <person name="Priest M."/>
            <person name="Saif S."/>
            <person name="Whiston E.A."/>
            <person name="Young S."/>
            <person name="Zeng Q."/>
            <person name="Goldman W.E."/>
            <person name="Mardis E.R."/>
            <person name="Taylor J.W."/>
            <person name="McEwen J.G."/>
            <person name="Clay O.K."/>
            <person name="Klein B.S."/>
            <person name="Cuomo C.A."/>
        </authorList>
    </citation>
    <scope>NUCLEOTIDE SEQUENCE [LARGE SCALE GENOMIC DNA]</scope>
    <source>
        <strain evidence="2">SLH14081</strain>
    </source>
</reference>